<sequence length="124" mass="14413">MYKNFKKTFSGELWENLAWGATRAYKLPELRKILGLILKTDKAALDWLDIEDRHTWARAHFDSTSKCDELTNNFNTAFLVMNTQTGTKYVVDIVKKTCTCIEWQMSECHVYMLLQLSGKEESHG</sequence>
<gene>
    <name evidence="1" type="ORF">IFM89_025133</name>
</gene>
<dbReference type="OrthoDB" id="1938144at2759"/>
<organism evidence="1 2">
    <name type="scientific">Coptis chinensis</name>
    <dbReference type="NCBI Taxonomy" id="261450"/>
    <lineage>
        <taxon>Eukaryota</taxon>
        <taxon>Viridiplantae</taxon>
        <taxon>Streptophyta</taxon>
        <taxon>Embryophyta</taxon>
        <taxon>Tracheophyta</taxon>
        <taxon>Spermatophyta</taxon>
        <taxon>Magnoliopsida</taxon>
        <taxon>Ranunculales</taxon>
        <taxon>Ranunculaceae</taxon>
        <taxon>Coptidoideae</taxon>
        <taxon>Coptis</taxon>
    </lineage>
</organism>
<comment type="caution">
    <text evidence="1">The sequence shown here is derived from an EMBL/GenBank/DDBJ whole genome shotgun (WGS) entry which is preliminary data.</text>
</comment>
<reference evidence="1 2" key="1">
    <citation type="submission" date="2020-10" db="EMBL/GenBank/DDBJ databases">
        <title>The Coptis chinensis genome and diversification of protoberbering-type alkaloids.</title>
        <authorList>
            <person name="Wang B."/>
            <person name="Shu S."/>
            <person name="Song C."/>
            <person name="Liu Y."/>
        </authorList>
    </citation>
    <scope>NUCLEOTIDE SEQUENCE [LARGE SCALE GENOMIC DNA]</scope>
    <source>
        <strain evidence="1">HL-2020</strain>
        <tissue evidence="1">Leaf</tissue>
    </source>
</reference>
<proteinExistence type="predicted"/>
<dbReference type="AlphaFoldDB" id="A0A835J200"/>
<name>A0A835J200_9MAGN</name>
<keyword evidence="2" id="KW-1185">Reference proteome</keyword>
<dbReference type="Proteomes" id="UP000631114">
    <property type="component" value="Unassembled WGS sequence"/>
</dbReference>
<protein>
    <recommendedName>
        <fullName evidence="3">SWIM-type domain-containing protein</fullName>
    </recommendedName>
</protein>
<accession>A0A835J200</accession>
<evidence type="ECO:0000313" key="2">
    <source>
        <dbReference type="Proteomes" id="UP000631114"/>
    </source>
</evidence>
<evidence type="ECO:0000313" key="1">
    <source>
        <dbReference type="EMBL" id="KAF9625648.1"/>
    </source>
</evidence>
<evidence type="ECO:0008006" key="3">
    <source>
        <dbReference type="Google" id="ProtNLM"/>
    </source>
</evidence>
<dbReference type="EMBL" id="JADFTS010000001">
    <property type="protein sequence ID" value="KAF9625648.1"/>
    <property type="molecule type" value="Genomic_DNA"/>
</dbReference>